<protein>
    <recommendedName>
        <fullName evidence="4">ATP/GTP-binding protein</fullName>
    </recommendedName>
</protein>
<dbReference type="RefSeq" id="WP_142001184.1">
    <property type="nucleotide sequence ID" value="NZ_VFML01000001.1"/>
</dbReference>
<comment type="caution">
    <text evidence="2">The sequence shown here is derived from an EMBL/GenBank/DDBJ whole genome shotgun (WGS) entry which is preliminary data.</text>
</comment>
<dbReference type="EMBL" id="VFML01000001">
    <property type="protein sequence ID" value="TQJ05693.1"/>
    <property type="molecule type" value="Genomic_DNA"/>
</dbReference>
<proteinExistence type="predicted"/>
<organism evidence="2 3">
    <name type="scientific">Amycolatopsis cihanbeyliensis</name>
    <dbReference type="NCBI Taxonomy" id="1128664"/>
    <lineage>
        <taxon>Bacteria</taxon>
        <taxon>Bacillati</taxon>
        <taxon>Actinomycetota</taxon>
        <taxon>Actinomycetes</taxon>
        <taxon>Pseudonocardiales</taxon>
        <taxon>Pseudonocardiaceae</taxon>
        <taxon>Amycolatopsis</taxon>
    </lineage>
</organism>
<keyword evidence="3" id="KW-1185">Reference proteome</keyword>
<dbReference type="Proteomes" id="UP000320876">
    <property type="component" value="Unassembled WGS sequence"/>
</dbReference>
<evidence type="ECO:0000313" key="3">
    <source>
        <dbReference type="Proteomes" id="UP000320876"/>
    </source>
</evidence>
<evidence type="ECO:0000313" key="2">
    <source>
        <dbReference type="EMBL" id="TQJ05693.1"/>
    </source>
</evidence>
<name>A0A542DRF8_AMYCI</name>
<reference evidence="2 3" key="1">
    <citation type="submission" date="2019-06" db="EMBL/GenBank/DDBJ databases">
        <title>Sequencing the genomes of 1000 actinobacteria strains.</title>
        <authorList>
            <person name="Klenk H.-P."/>
        </authorList>
    </citation>
    <scope>NUCLEOTIDE SEQUENCE [LARGE SCALE GENOMIC DNA]</scope>
    <source>
        <strain evidence="2 3">DSM 45679</strain>
    </source>
</reference>
<sequence>MPRRNRPRGSRPDQPSAVGAATGWARPESGPDGEWLVRSVPGSQATKFYRCPGCDHEIRPGVPHVVVWPAGGTGSVEDRRHWHRGCWQARARRGPTRRR</sequence>
<dbReference type="OrthoDB" id="3381577at2"/>
<dbReference type="AlphaFoldDB" id="A0A542DRF8"/>
<evidence type="ECO:0008006" key="4">
    <source>
        <dbReference type="Google" id="ProtNLM"/>
    </source>
</evidence>
<gene>
    <name evidence="2" type="ORF">FB471_5530</name>
</gene>
<evidence type="ECO:0000256" key="1">
    <source>
        <dbReference type="SAM" id="MobiDB-lite"/>
    </source>
</evidence>
<accession>A0A542DRF8</accession>
<feature type="region of interest" description="Disordered" evidence="1">
    <location>
        <begin position="1"/>
        <end position="35"/>
    </location>
</feature>